<feature type="region of interest" description="Disordered" evidence="10">
    <location>
        <begin position="104"/>
        <end position="128"/>
    </location>
</feature>
<name>A0A2Y9J4Q1_ENHLU</name>
<dbReference type="PANTHER" id="PTHR16523">
    <property type="entry name" value="PEST PROTEOLYTIC SIGNAL-CONTAINING NUCLEAR PROTEIN"/>
    <property type="match status" value="1"/>
</dbReference>
<comment type="subcellular location">
    <subcellularLocation>
        <location evidence="2">Nucleus</location>
    </subcellularLocation>
</comment>
<dbReference type="KEGG" id="elk:111144612"/>
<keyword evidence="5" id="KW-0597">Phosphoprotein</keyword>
<dbReference type="Proteomes" id="UP000248482">
    <property type="component" value="Unplaced"/>
</dbReference>
<evidence type="ECO:0000256" key="1">
    <source>
        <dbReference type="ARBA" id="ARBA00002646"/>
    </source>
</evidence>
<dbReference type="GO" id="GO:0005634">
    <property type="term" value="C:nucleus"/>
    <property type="evidence" value="ECO:0007669"/>
    <property type="project" value="UniProtKB-SubCell"/>
</dbReference>
<evidence type="ECO:0000256" key="4">
    <source>
        <dbReference type="ARBA" id="ARBA00022059"/>
    </source>
</evidence>
<keyword evidence="11" id="KW-1185">Reference proteome</keyword>
<dbReference type="PANTHER" id="PTHR16523:SF6">
    <property type="entry name" value="PEST PROTEOLYTIC SIGNAL-CONTAINING NUCLEAR PROTEIN"/>
    <property type="match status" value="1"/>
</dbReference>
<evidence type="ECO:0000256" key="6">
    <source>
        <dbReference type="ARBA" id="ARBA00022843"/>
    </source>
</evidence>
<evidence type="ECO:0000313" key="12">
    <source>
        <dbReference type="RefSeq" id="XP_022354704.1"/>
    </source>
</evidence>
<dbReference type="GO" id="GO:0016567">
    <property type="term" value="P:protein ubiquitination"/>
    <property type="evidence" value="ECO:0007669"/>
    <property type="project" value="InterPro"/>
</dbReference>
<protein>
    <recommendedName>
        <fullName evidence="4">PEST proteolytic signal-containing nuclear protein</fullName>
    </recommendedName>
</protein>
<dbReference type="InterPro" id="IPR029169">
    <property type="entry name" value="PCNP"/>
</dbReference>
<proteinExistence type="predicted"/>
<keyword evidence="6" id="KW-0832">Ubl conjugation</keyword>
<keyword evidence="7" id="KW-0007">Acetylation</keyword>
<dbReference type="OrthoDB" id="10068198at2759"/>
<evidence type="ECO:0000256" key="9">
    <source>
        <dbReference type="ARBA" id="ARBA00023306"/>
    </source>
</evidence>
<evidence type="ECO:0000256" key="10">
    <source>
        <dbReference type="SAM" id="MobiDB-lite"/>
    </source>
</evidence>
<comment type="function">
    <text evidence="1">May be involved in cell cycle regulation.</text>
</comment>
<evidence type="ECO:0000256" key="2">
    <source>
        <dbReference type="ARBA" id="ARBA00004123"/>
    </source>
</evidence>
<evidence type="ECO:0000256" key="7">
    <source>
        <dbReference type="ARBA" id="ARBA00022990"/>
    </source>
</evidence>
<accession>A0A2Y9J4Q1</accession>
<sequence>MVDGKEGEEKPEKPQRAGAAGEPEEEVEKTVKIKTISSSHGGESSSHSAEMQSAEEEAAGLPRKPTKISKLGFAIVAAGFNEDEASKPEEMSPEAKIRMKNIGRDTPMSAAPNSFSKGKHGFSDNRKL</sequence>
<feature type="compositionally biased region" description="Basic and acidic residues" evidence="10">
    <location>
        <begin position="1"/>
        <end position="15"/>
    </location>
</feature>
<dbReference type="RefSeq" id="XP_022354704.1">
    <property type="nucleotide sequence ID" value="XM_022498996.1"/>
</dbReference>
<organism evidence="11 12">
    <name type="scientific">Enhydra lutris kenyoni</name>
    <name type="common">northern sea otter</name>
    <dbReference type="NCBI Taxonomy" id="391180"/>
    <lineage>
        <taxon>Eukaryota</taxon>
        <taxon>Metazoa</taxon>
        <taxon>Chordata</taxon>
        <taxon>Craniata</taxon>
        <taxon>Vertebrata</taxon>
        <taxon>Euteleostomi</taxon>
        <taxon>Mammalia</taxon>
        <taxon>Eutheria</taxon>
        <taxon>Laurasiatheria</taxon>
        <taxon>Carnivora</taxon>
        <taxon>Caniformia</taxon>
        <taxon>Musteloidea</taxon>
        <taxon>Mustelidae</taxon>
        <taxon>Lutrinae</taxon>
        <taxon>Enhydra</taxon>
    </lineage>
</organism>
<gene>
    <name evidence="12" type="primary">LOC111144612</name>
</gene>
<dbReference type="GeneID" id="111144612"/>
<comment type="subunit">
    <text evidence="3">Interacts with UHRF2/NIRF.</text>
</comment>
<keyword evidence="9" id="KW-0131">Cell cycle</keyword>
<dbReference type="Pfam" id="PF15473">
    <property type="entry name" value="PCNP"/>
    <property type="match status" value="1"/>
</dbReference>
<keyword evidence="8" id="KW-0539">Nucleus</keyword>
<evidence type="ECO:0000313" key="11">
    <source>
        <dbReference type="Proteomes" id="UP000248482"/>
    </source>
</evidence>
<dbReference type="GO" id="GO:0043161">
    <property type="term" value="P:proteasome-mediated ubiquitin-dependent protein catabolic process"/>
    <property type="evidence" value="ECO:0007669"/>
    <property type="project" value="TreeGrafter"/>
</dbReference>
<evidence type="ECO:0000256" key="3">
    <source>
        <dbReference type="ARBA" id="ARBA00011097"/>
    </source>
</evidence>
<reference evidence="12" key="1">
    <citation type="submission" date="2025-08" db="UniProtKB">
        <authorList>
            <consortium name="RefSeq"/>
        </authorList>
    </citation>
    <scope>IDENTIFICATION</scope>
    <source>
        <tissue evidence="12">Blood</tissue>
    </source>
</reference>
<feature type="compositionally biased region" description="Low complexity" evidence="10">
    <location>
        <begin position="33"/>
        <end position="52"/>
    </location>
</feature>
<evidence type="ECO:0000256" key="5">
    <source>
        <dbReference type="ARBA" id="ARBA00022553"/>
    </source>
</evidence>
<evidence type="ECO:0000256" key="8">
    <source>
        <dbReference type="ARBA" id="ARBA00023242"/>
    </source>
</evidence>
<feature type="region of interest" description="Disordered" evidence="10">
    <location>
        <begin position="1"/>
        <end position="65"/>
    </location>
</feature>
<dbReference type="STRING" id="391180.A0A2Y9J4Q1"/>
<dbReference type="AlphaFoldDB" id="A0A2Y9J4Q1"/>